<feature type="region of interest" description="Disordered" evidence="1">
    <location>
        <begin position="487"/>
        <end position="892"/>
    </location>
</feature>
<dbReference type="Gene3D" id="2.30.29.30">
    <property type="entry name" value="Pleckstrin-homology domain (PH domain)/Phosphotyrosine-binding domain (PTB)"/>
    <property type="match status" value="1"/>
</dbReference>
<dbReference type="EMBL" id="LT558122">
    <property type="protein sequence ID" value="SAM82028.1"/>
    <property type="molecule type" value="Genomic_DNA"/>
</dbReference>
<dbReference type="InterPro" id="IPR011993">
    <property type="entry name" value="PH-like_dom_sf"/>
</dbReference>
<feature type="compositionally biased region" description="Polar residues" evidence="1">
    <location>
        <begin position="208"/>
        <end position="228"/>
    </location>
</feature>
<feature type="compositionally biased region" description="Low complexity" evidence="1">
    <location>
        <begin position="157"/>
        <end position="172"/>
    </location>
</feature>
<dbReference type="SMART" id="SM00160">
    <property type="entry name" value="RanBD"/>
    <property type="match status" value="1"/>
</dbReference>
<protein>
    <recommendedName>
        <fullName evidence="2">RanBD1 domain-containing protein</fullName>
    </recommendedName>
</protein>
<feature type="compositionally biased region" description="Basic and acidic residues" evidence="1">
    <location>
        <begin position="580"/>
        <end position="608"/>
    </location>
</feature>
<feature type="region of interest" description="Disordered" evidence="1">
    <location>
        <begin position="951"/>
        <end position="1010"/>
    </location>
</feature>
<sequence>MGPSRHTRSAANAAARSEDSASAPASSSALTSTAASSRTPTRGSPYTRTPTKPSSSALILGPSTPTSRTSSPMMLREIFSMISPFRGHSKARRSAAFGAADEMEAEEEQSAQAVQPTRTPLLEDVQEDVDTEDRMIEDAEEGVSNTTSISRKLLDIPSSSRPVSRSPSLRPRSPIPMPEPLKSLPLADSELVTPGLRRQVDNLRPDVFTSTPGPSTSYAPPPQQQMSPVSRNYDLLARFFSEKQRVGQGGLTEVEVEGCIRLIEESMATGRNLESEFAGNHSSSHGRQYPFMQASDYASSSRASSIAPSSSAMPVTQSMGNLFHPGTNRMPASSNSFSFLAPRAAASQSSRPFGAPTLSAPRRRPIYLGPGMSGLSLHRRRLVISSASRAATLAGSQGQGFVPRSSTDPNLARHARNDDDTIMQDASDRAAGLEDAKRRRTAAAADFGSPAQSRSSIAGQTVQFDPTYEKQARQSSMLAKDIAASSSSTIAGASGSPLKRAAPTAEPVKTSPPKATTRTASAIQDILKSSPPVRPPTKPELVNPYQQVAPLPARSRKLGDNETLSSTPVRRSARSSMLTRAKERKTAKAAEKSSPPKETVLELIERTAPKTAASKRKATSDATEDQRNGKATTAPSSTASAASTTASATMEEQRKLQKTEEVQRRLEAPDKARTDQQAAAKPTAANLSSSQKAAGPIAKAASAANLVPPQYTATKPKKPSPLSAAFQVPDSPSSDSESAPAQSRGPAIAKPSFNLGSSSASTSSAAKPPSAPFSFSAPKPSAPPALAAASAPAPSSGSFSFSEPAVAAPPAAAPSSAPSTGSTFSPITPASSQPQTYPKPAAITPASTFNFSAPAAAPAPAASSSSAEASSPRSEVLAEDASKLPKFEWQVPASSTSVAADKALRDEIKSVAQSALPKFDFIYEVKTATASGDKKRQGVTAAAPVERAAPAPSAGFSFSAPSAAPAPAQTAASSAASSGEDRTSGSDDPSKNQSSGLLGEGEGEESESTLHEVRAKIWSLDPPTKAWKDLGVCVAKLKHNSETGKHRLLARNEANGKVAVNFMTYKGLKTKLESTVNTFLGFEGKEPMTYRVKVKTEDMSKELKEKLEGASG</sequence>
<feature type="compositionally biased region" description="Low complexity" evidence="1">
    <location>
        <begin position="729"/>
        <end position="743"/>
    </location>
</feature>
<gene>
    <name evidence="4" type="ORF">UBRO2_03893</name>
    <name evidence="3" type="ORF">UBRO_04289</name>
</gene>
<feature type="compositionally biased region" description="Low complexity" evidence="1">
    <location>
        <begin position="757"/>
        <end position="826"/>
    </location>
</feature>
<feature type="compositionally biased region" description="Polar residues" evidence="1">
    <location>
        <begin position="450"/>
        <end position="463"/>
    </location>
</feature>
<evidence type="ECO:0000313" key="6">
    <source>
        <dbReference type="Proteomes" id="UP000658997"/>
    </source>
</evidence>
<dbReference type="SUPFAM" id="SSF50729">
    <property type="entry name" value="PH domain-like"/>
    <property type="match status" value="1"/>
</dbReference>
<evidence type="ECO:0000313" key="4">
    <source>
        <dbReference type="EMBL" id="SYW80625.1"/>
    </source>
</evidence>
<dbReference type="Pfam" id="PF00638">
    <property type="entry name" value="Ran_BP1"/>
    <property type="match status" value="1"/>
</dbReference>
<evidence type="ECO:0000313" key="5">
    <source>
        <dbReference type="Proteomes" id="UP000179920"/>
    </source>
</evidence>
<dbReference type="AlphaFoldDB" id="A0A1K0G3L3"/>
<feature type="compositionally biased region" description="Low complexity" evidence="1">
    <location>
        <begin position="9"/>
        <end position="42"/>
    </location>
</feature>
<feature type="compositionally biased region" description="Low complexity" evidence="1">
    <location>
        <begin position="951"/>
        <end position="978"/>
    </location>
</feature>
<feature type="compositionally biased region" description="Polar residues" evidence="1">
    <location>
        <begin position="513"/>
        <end position="522"/>
    </location>
</feature>
<dbReference type="InterPro" id="IPR053074">
    <property type="entry name" value="NPC_Nucleoporin"/>
</dbReference>
<evidence type="ECO:0000313" key="3">
    <source>
        <dbReference type="EMBL" id="SAM82028.1"/>
    </source>
</evidence>
<dbReference type="PANTHER" id="PTHR38697:SF1">
    <property type="entry name" value="NUCLEAR PORE COMPLEX PROTEIN SIMILAR TO S. CEREVISIAE NUP2 (EUROFUNG)"/>
    <property type="match status" value="1"/>
</dbReference>
<feature type="region of interest" description="Disordered" evidence="1">
    <location>
        <begin position="204"/>
        <end position="228"/>
    </location>
</feature>
<feature type="compositionally biased region" description="Polar residues" evidence="1">
    <location>
        <begin position="44"/>
        <end position="57"/>
    </location>
</feature>
<dbReference type="Proteomes" id="UP000658997">
    <property type="component" value="Unassembled WGS sequence"/>
</dbReference>
<feature type="compositionally biased region" description="Low complexity" evidence="1">
    <location>
        <begin position="693"/>
        <end position="704"/>
    </location>
</feature>
<feature type="domain" description="RanBD1" evidence="2">
    <location>
        <begin position="1003"/>
        <end position="1112"/>
    </location>
</feature>
<feature type="compositionally biased region" description="Low complexity" evidence="1">
    <location>
        <begin position="631"/>
        <end position="649"/>
    </location>
</feature>
<dbReference type="Proteomes" id="UP000179920">
    <property type="component" value="Chromosome VI"/>
</dbReference>
<evidence type="ECO:0000259" key="2">
    <source>
        <dbReference type="PROSITE" id="PS50196"/>
    </source>
</evidence>
<feature type="compositionally biased region" description="Basic and acidic residues" evidence="1">
    <location>
        <begin position="426"/>
        <end position="437"/>
    </location>
</feature>
<reference evidence="3" key="1">
    <citation type="submission" date="2016-04" db="EMBL/GenBank/DDBJ databases">
        <authorList>
            <person name="Evans L.H."/>
            <person name="Alamgir A."/>
            <person name="Owens N."/>
            <person name="Weber N.D."/>
            <person name="Virtaneva K."/>
            <person name="Barbian K."/>
            <person name="Babar A."/>
            <person name="Rosenke K."/>
        </authorList>
    </citation>
    <scope>NUCLEOTIDE SEQUENCE</scope>
    <source>
        <strain evidence="3">UB2112</strain>
    </source>
</reference>
<reference evidence="4" key="3">
    <citation type="submission" date="2018-08" db="EMBL/GenBank/DDBJ databases">
        <authorList>
            <person name="Guldener U."/>
        </authorList>
    </citation>
    <scope>NUCLEOTIDE SEQUENCE</scope>
    <source>
        <strain evidence="4">UB2</strain>
    </source>
</reference>
<feature type="compositionally biased region" description="Low complexity" evidence="1">
    <location>
        <begin position="852"/>
        <end position="872"/>
    </location>
</feature>
<reference evidence="5" key="2">
    <citation type="submission" date="2016-04" db="EMBL/GenBank/DDBJ databases">
        <authorList>
            <person name="Guldener U."/>
            <person name="Guldener U."/>
        </authorList>
    </citation>
    <scope>NUCLEOTIDE SEQUENCE [LARGE SCALE GENOMIC DNA]</scope>
    <source>
        <strain evidence="5">UB2112</strain>
    </source>
</reference>
<dbReference type="OrthoDB" id="185618at2759"/>
<dbReference type="EMBL" id="ULHB01000080">
    <property type="protein sequence ID" value="SYW80625.1"/>
    <property type="molecule type" value="Genomic_DNA"/>
</dbReference>
<accession>A0A1K0G3L3</accession>
<feature type="compositionally biased region" description="Low complexity" evidence="1">
    <location>
        <begin position="62"/>
        <end position="72"/>
    </location>
</feature>
<feature type="region of interest" description="Disordered" evidence="1">
    <location>
        <begin position="1"/>
        <end position="72"/>
    </location>
</feature>
<feature type="compositionally biased region" description="Polar residues" evidence="1">
    <location>
        <begin position="562"/>
        <end position="578"/>
    </location>
</feature>
<dbReference type="PROSITE" id="PS50196">
    <property type="entry name" value="RANBD1"/>
    <property type="match status" value="1"/>
</dbReference>
<feature type="compositionally biased region" description="Low complexity" evidence="1">
    <location>
        <begin position="487"/>
        <end position="496"/>
    </location>
</feature>
<keyword evidence="6" id="KW-1185">Reference proteome</keyword>
<proteinExistence type="predicted"/>
<feature type="region of interest" description="Disordered" evidence="1">
    <location>
        <begin position="85"/>
        <end position="187"/>
    </location>
</feature>
<dbReference type="PANTHER" id="PTHR38697">
    <property type="entry name" value="NUCLEAR PORE COMPLEX PROTEIN SIMILAR TO S. CEREVISIAE NUP2 (EUROFUNG)"/>
    <property type="match status" value="1"/>
</dbReference>
<organism evidence="3 5">
    <name type="scientific">Ustilago bromivora</name>
    <dbReference type="NCBI Taxonomy" id="307758"/>
    <lineage>
        <taxon>Eukaryota</taxon>
        <taxon>Fungi</taxon>
        <taxon>Dikarya</taxon>
        <taxon>Basidiomycota</taxon>
        <taxon>Ustilaginomycotina</taxon>
        <taxon>Ustilaginomycetes</taxon>
        <taxon>Ustilaginales</taxon>
        <taxon>Ustilaginaceae</taxon>
        <taxon>Ustilago</taxon>
    </lineage>
</organism>
<evidence type="ECO:0000256" key="1">
    <source>
        <dbReference type="SAM" id="MobiDB-lite"/>
    </source>
</evidence>
<feature type="compositionally biased region" description="Basic and acidic residues" evidence="1">
    <location>
        <begin position="979"/>
        <end position="990"/>
    </location>
</feature>
<dbReference type="InterPro" id="IPR000156">
    <property type="entry name" value="Ran_bind_dom"/>
</dbReference>
<feature type="region of interest" description="Disordered" evidence="1">
    <location>
        <begin position="393"/>
        <end position="463"/>
    </location>
</feature>
<dbReference type="CDD" id="cd13170">
    <property type="entry name" value="RanBD_NUP50"/>
    <property type="match status" value="1"/>
</dbReference>
<feature type="compositionally biased region" description="Basic and acidic residues" evidence="1">
    <location>
        <begin position="651"/>
        <end position="674"/>
    </location>
</feature>
<name>A0A1K0G3L3_9BASI</name>